<dbReference type="GO" id="GO:0033260">
    <property type="term" value="P:nuclear DNA replication"/>
    <property type="evidence" value="ECO:0007669"/>
    <property type="project" value="TreeGrafter"/>
</dbReference>
<evidence type="ECO:0000256" key="2">
    <source>
        <dbReference type="ARBA" id="ARBA00022473"/>
    </source>
</evidence>
<comment type="subcellular location">
    <subcellularLocation>
        <location evidence="1">Nucleus</location>
    </subcellularLocation>
</comment>
<dbReference type="PRINTS" id="PR02064">
    <property type="entry name" value="DONSON"/>
</dbReference>
<proteinExistence type="inferred from homology"/>
<reference evidence="6" key="1">
    <citation type="submission" date="2020-11" db="EMBL/GenBank/DDBJ databases">
        <authorList>
            <person name="Tran Van P."/>
        </authorList>
    </citation>
    <scope>NUCLEOTIDE SEQUENCE</scope>
</reference>
<dbReference type="InterPro" id="IPR024861">
    <property type="entry name" value="Donson"/>
</dbReference>
<evidence type="ECO:0000256" key="4">
    <source>
        <dbReference type="ARBA" id="ARBA00025806"/>
    </source>
</evidence>
<evidence type="ECO:0000256" key="3">
    <source>
        <dbReference type="ARBA" id="ARBA00023242"/>
    </source>
</evidence>
<evidence type="ECO:0000256" key="5">
    <source>
        <dbReference type="SAM" id="MobiDB-lite"/>
    </source>
</evidence>
<evidence type="ECO:0000256" key="1">
    <source>
        <dbReference type="ARBA" id="ARBA00004123"/>
    </source>
</evidence>
<keyword evidence="2" id="KW-0217">Developmental protein</keyword>
<comment type="similarity">
    <text evidence="4">Belongs to the DONSON family.</text>
</comment>
<dbReference type="GO" id="GO:0005634">
    <property type="term" value="C:nucleus"/>
    <property type="evidence" value="ECO:0007669"/>
    <property type="project" value="UniProtKB-SubCell"/>
</dbReference>
<dbReference type="PANTHER" id="PTHR12972:SF0">
    <property type="entry name" value="PROTEIN DOWNSTREAM NEIGHBOR OF SON"/>
    <property type="match status" value="1"/>
</dbReference>
<gene>
    <name evidence="6" type="ORF">TDIB3V08_LOCUS7923</name>
</gene>
<feature type="compositionally biased region" description="Polar residues" evidence="5">
    <location>
        <begin position="42"/>
        <end position="58"/>
    </location>
</feature>
<evidence type="ECO:0000313" key="6">
    <source>
        <dbReference type="EMBL" id="CAD7201729.1"/>
    </source>
</evidence>
<keyword evidence="3" id="KW-0539">Nucleus</keyword>
<name>A0A7R8VPG9_TIMDO</name>
<dbReference type="AlphaFoldDB" id="A0A7R8VPG9"/>
<dbReference type="PANTHER" id="PTHR12972">
    <property type="entry name" value="DOWNSTREAM NEIGHBOR OF SON"/>
    <property type="match status" value="1"/>
</dbReference>
<feature type="region of interest" description="Disordered" evidence="5">
    <location>
        <begin position="26"/>
        <end position="81"/>
    </location>
</feature>
<organism evidence="6">
    <name type="scientific">Timema douglasi</name>
    <name type="common">Walking stick</name>
    <dbReference type="NCBI Taxonomy" id="61478"/>
    <lineage>
        <taxon>Eukaryota</taxon>
        <taxon>Metazoa</taxon>
        <taxon>Ecdysozoa</taxon>
        <taxon>Arthropoda</taxon>
        <taxon>Hexapoda</taxon>
        <taxon>Insecta</taxon>
        <taxon>Pterygota</taxon>
        <taxon>Neoptera</taxon>
        <taxon>Polyneoptera</taxon>
        <taxon>Phasmatodea</taxon>
        <taxon>Timematodea</taxon>
        <taxon>Timematoidea</taxon>
        <taxon>Timematidae</taxon>
        <taxon>Timema</taxon>
    </lineage>
</organism>
<protein>
    <submittedName>
        <fullName evidence="6">Uncharacterized protein</fullName>
    </submittedName>
</protein>
<dbReference type="EMBL" id="OA568634">
    <property type="protein sequence ID" value="CAD7201729.1"/>
    <property type="molecule type" value="Genomic_DNA"/>
</dbReference>
<sequence>MTSPSSGSPKWKLPEDVMKLHKFKLKKRALQERMNKPIPSTGAKSQGASSDCVSFNSNESKKRRNPFKAQSDASKKPQFDQDTIHNIPVGLNISSEDTLFHMLNNPDIHSNLDSSRTSFEGIFNKSANINKNAMQDDHKKKSGRWIPIDWTLKTKLRFMSVKPFPWNEKLKTSEEASGITGFVRCLNTGISPNQNINSLDTSPNAQFHQCCLVWQYPVLPWLNLFPRMKASSAANASNFIATDSKIKDTLYEDWGKSFLSLFQLVRVCQCPYFYVSANTFTCLFRAAGICGHSDIHALLTPTTRGFRHLLKVDDVVFTMPLKSKTFHSSENTKSIGSESLSNDNINESIETIEEIGADEEVEDDLWLESMGVSTDEIWRLNSTQAKLVHQREKKVDQTRESLIYVEGVEVQALFNFLMNCKSSVATSGFLAGIPPTLLAPVAFHGATLKPLKVRQSTVIVNNSSFHSTEILGPILPHTIHNMCALLSQSVCEFSATFANVESTCAFSLAEKELKETNGGGENKSKVPAAFGKEKLSDCGIEQSVLERFCSSDDASVQVMDTIKFTLDNMFIWS</sequence>
<accession>A0A7R8VPG9</accession>